<keyword evidence="2" id="KW-1185">Reference proteome</keyword>
<proteinExistence type="predicted"/>
<gene>
    <name evidence="1" type="ORF">ABID37_002394</name>
</gene>
<protein>
    <submittedName>
        <fullName evidence="1">Uncharacterized protein</fullName>
    </submittedName>
</protein>
<dbReference type="Proteomes" id="UP001549076">
    <property type="component" value="Unassembled WGS sequence"/>
</dbReference>
<name>A0ABV2N094_9HYPH</name>
<comment type="caution">
    <text evidence="1">The sequence shown here is derived from an EMBL/GenBank/DDBJ whole genome shotgun (WGS) entry which is preliminary data.</text>
</comment>
<sequence>MPEPVLADLERADFGRIAAFVPEACAGGRA</sequence>
<evidence type="ECO:0000313" key="2">
    <source>
        <dbReference type="Proteomes" id="UP001549076"/>
    </source>
</evidence>
<reference evidence="1 2" key="1">
    <citation type="submission" date="2024-06" db="EMBL/GenBank/DDBJ databases">
        <title>Genomic Encyclopedia of Type Strains, Phase IV (KMG-IV): sequencing the most valuable type-strain genomes for metagenomic binning, comparative biology and taxonomic classification.</title>
        <authorList>
            <person name="Goeker M."/>
        </authorList>
    </citation>
    <scope>NUCLEOTIDE SEQUENCE [LARGE SCALE GENOMIC DNA]</scope>
    <source>
        <strain evidence="1 2">DSM 27865</strain>
    </source>
</reference>
<evidence type="ECO:0000313" key="1">
    <source>
        <dbReference type="EMBL" id="MET3792179.1"/>
    </source>
</evidence>
<dbReference type="EMBL" id="JBEPML010000007">
    <property type="protein sequence ID" value="MET3792179.1"/>
    <property type="molecule type" value="Genomic_DNA"/>
</dbReference>
<accession>A0ABV2N094</accession>
<organism evidence="1 2">
    <name type="scientific">Aquamicrobium terrae</name>
    <dbReference type="NCBI Taxonomy" id="1324945"/>
    <lineage>
        <taxon>Bacteria</taxon>
        <taxon>Pseudomonadati</taxon>
        <taxon>Pseudomonadota</taxon>
        <taxon>Alphaproteobacteria</taxon>
        <taxon>Hyphomicrobiales</taxon>
        <taxon>Phyllobacteriaceae</taxon>
        <taxon>Aquamicrobium</taxon>
    </lineage>
</organism>